<keyword evidence="4" id="KW-1185">Reference proteome</keyword>
<proteinExistence type="predicted"/>
<comment type="caution">
    <text evidence="3">The sequence shown here is derived from an EMBL/GenBank/DDBJ whole genome shotgun (WGS) entry which is preliminary data.</text>
</comment>
<feature type="region of interest" description="Disordered" evidence="1">
    <location>
        <begin position="186"/>
        <end position="220"/>
    </location>
</feature>
<dbReference type="AlphaFoldDB" id="A0A9P4JDP3"/>
<evidence type="ECO:0000313" key="3">
    <source>
        <dbReference type="EMBL" id="KAF2197335.1"/>
    </source>
</evidence>
<dbReference type="EMBL" id="ML994248">
    <property type="protein sequence ID" value="KAF2197335.1"/>
    <property type="molecule type" value="Genomic_DNA"/>
</dbReference>
<evidence type="ECO:0008006" key="5">
    <source>
        <dbReference type="Google" id="ProtNLM"/>
    </source>
</evidence>
<feature type="chain" id="PRO_5040446333" description="Pyridoxamine 5'-phosphate oxidase Alr4036 family FMN-binding domain-containing protein" evidence="2">
    <location>
        <begin position="23"/>
        <end position="265"/>
    </location>
</feature>
<evidence type="ECO:0000256" key="2">
    <source>
        <dbReference type="SAM" id="SignalP"/>
    </source>
</evidence>
<evidence type="ECO:0000256" key="1">
    <source>
        <dbReference type="SAM" id="MobiDB-lite"/>
    </source>
</evidence>
<evidence type="ECO:0000313" key="4">
    <source>
        <dbReference type="Proteomes" id="UP000799536"/>
    </source>
</evidence>
<dbReference type="OrthoDB" id="5395390at2759"/>
<organism evidence="3 4">
    <name type="scientific">Delitschia confertaspora ATCC 74209</name>
    <dbReference type="NCBI Taxonomy" id="1513339"/>
    <lineage>
        <taxon>Eukaryota</taxon>
        <taxon>Fungi</taxon>
        <taxon>Dikarya</taxon>
        <taxon>Ascomycota</taxon>
        <taxon>Pezizomycotina</taxon>
        <taxon>Dothideomycetes</taxon>
        <taxon>Pleosporomycetidae</taxon>
        <taxon>Pleosporales</taxon>
        <taxon>Delitschiaceae</taxon>
        <taxon>Delitschia</taxon>
    </lineage>
</organism>
<name>A0A9P4JDP3_9PLEO</name>
<sequence>MPPPGMTLTMATLHASMPTVGATLISSVAATLSASTNAMVDSIMTQWLPHLQPPQQPPPHPAVSAAPRTRALHHRWPTYQSDHMNHDCTLIPYNMGFLLRCYCDHLLNIREERRIYLTLVQKPNHIFSSELRYVAAPPNPHLASFRAFKKWKASVQFIDADDKEQPEEDNSDVPLILRRPERVTGKSKSNEKWNTQRLCTRVRPSSSGGETPDEYVDTPTTDPENLFIQGQCEKVAFRVDNFRPREGIFDERYFLDSEPSGNEEW</sequence>
<dbReference type="Proteomes" id="UP000799536">
    <property type="component" value="Unassembled WGS sequence"/>
</dbReference>
<gene>
    <name evidence="3" type="ORF">GQ43DRAFT_466494</name>
</gene>
<reference evidence="3" key="1">
    <citation type="journal article" date="2020" name="Stud. Mycol.">
        <title>101 Dothideomycetes genomes: a test case for predicting lifestyles and emergence of pathogens.</title>
        <authorList>
            <person name="Haridas S."/>
            <person name="Albert R."/>
            <person name="Binder M."/>
            <person name="Bloem J."/>
            <person name="Labutti K."/>
            <person name="Salamov A."/>
            <person name="Andreopoulos B."/>
            <person name="Baker S."/>
            <person name="Barry K."/>
            <person name="Bills G."/>
            <person name="Bluhm B."/>
            <person name="Cannon C."/>
            <person name="Castanera R."/>
            <person name="Culley D."/>
            <person name="Daum C."/>
            <person name="Ezra D."/>
            <person name="Gonzalez J."/>
            <person name="Henrissat B."/>
            <person name="Kuo A."/>
            <person name="Liang C."/>
            <person name="Lipzen A."/>
            <person name="Lutzoni F."/>
            <person name="Magnuson J."/>
            <person name="Mondo S."/>
            <person name="Nolan M."/>
            <person name="Ohm R."/>
            <person name="Pangilinan J."/>
            <person name="Park H.-J."/>
            <person name="Ramirez L."/>
            <person name="Alfaro M."/>
            <person name="Sun H."/>
            <person name="Tritt A."/>
            <person name="Yoshinaga Y."/>
            <person name="Zwiers L.-H."/>
            <person name="Turgeon B."/>
            <person name="Goodwin S."/>
            <person name="Spatafora J."/>
            <person name="Crous P."/>
            <person name="Grigoriev I."/>
        </authorList>
    </citation>
    <scope>NUCLEOTIDE SEQUENCE</scope>
    <source>
        <strain evidence="3">ATCC 74209</strain>
    </source>
</reference>
<feature type="compositionally biased region" description="Polar residues" evidence="1">
    <location>
        <begin position="192"/>
        <end position="209"/>
    </location>
</feature>
<keyword evidence="2" id="KW-0732">Signal</keyword>
<feature type="signal peptide" evidence="2">
    <location>
        <begin position="1"/>
        <end position="22"/>
    </location>
</feature>
<protein>
    <recommendedName>
        <fullName evidence="5">Pyridoxamine 5'-phosphate oxidase Alr4036 family FMN-binding domain-containing protein</fullName>
    </recommendedName>
</protein>
<accession>A0A9P4JDP3</accession>